<evidence type="ECO:0000313" key="1">
    <source>
        <dbReference type="EMBL" id="ARX84625.1"/>
    </source>
</evidence>
<evidence type="ECO:0000313" key="2">
    <source>
        <dbReference type="Proteomes" id="UP000195880"/>
    </source>
</evidence>
<protein>
    <submittedName>
        <fullName evidence="1">Toxin</fullName>
    </submittedName>
</protein>
<name>A0A1Z1WDT6_9ACTN</name>
<dbReference type="KEGG" id="salf:SMD44_04070"/>
<keyword evidence="2" id="KW-1185">Reference proteome</keyword>
<reference evidence="1 2" key="1">
    <citation type="submission" date="2017-05" db="EMBL/GenBank/DDBJ databases">
        <title>Streptomyces alboflavus Genome sequencing and assembly.</title>
        <authorList>
            <person name="Wang Y."/>
            <person name="Du B."/>
            <person name="Ding Y."/>
            <person name="Liu H."/>
            <person name="Hou Q."/>
            <person name="Liu K."/>
            <person name="Wang C."/>
            <person name="Yao L."/>
        </authorList>
    </citation>
    <scope>NUCLEOTIDE SEQUENCE [LARGE SCALE GENOMIC DNA]</scope>
    <source>
        <strain evidence="1 2">MDJK44</strain>
    </source>
</reference>
<dbReference type="AlphaFoldDB" id="A0A1Z1WDT6"/>
<gene>
    <name evidence="1" type="ORF">SMD44_04070</name>
</gene>
<dbReference type="EMBL" id="CP021748">
    <property type="protein sequence ID" value="ARX84625.1"/>
    <property type="molecule type" value="Genomic_DNA"/>
</dbReference>
<organism evidence="1 2">
    <name type="scientific">Streptomyces alboflavus</name>
    <dbReference type="NCBI Taxonomy" id="67267"/>
    <lineage>
        <taxon>Bacteria</taxon>
        <taxon>Bacillati</taxon>
        <taxon>Actinomycetota</taxon>
        <taxon>Actinomycetes</taxon>
        <taxon>Kitasatosporales</taxon>
        <taxon>Streptomycetaceae</taxon>
        <taxon>Streptomyces</taxon>
    </lineage>
</organism>
<dbReference type="RefSeq" id="WP_237307341.1">
    <property type="nucleotide sequence ID" value="NZ_CP021748.1"/>
</dbReference>
<proteinExistence type="predicted"/>
<sequence length="187" mass="20910">MRFLRPRGDEAAGLQTLRRECRKRLASFELPETYDLMTLCAHLGSSRNRPLHLVPMPLSASGPCGLWLAFSDADYVVYEQETSRHHQEHIVAHELAHMLCGHRSGSGGSDPVATLFPDLDPSLVQDLLCRDTYSDVQEREAEVMAFLLGERLRERPDVPAPAPAAAPSDGVLDRIRGSLDWRRRGRA</sequence>
<dbReference type="Proteomes" id="UP000195880">
    <property type="component" value="Chromosome"/>
</dbReference>
<accession>A0A1Z1WDT6</accession>